<dbReference type="AlphaFoldDB" id="A0A7C5SNX1"/>
<reference evidence="2" key="1">
    <citation type="journal article" date="2020" name="mSystems">
        <title>Genome- and Community-Level Interaction Insights into Carbon Utilization and Element Cycling Functions of Hydrothermarchaeota in Hydrothermal Sediment.</title>
        <authorList>
            <person name="Zhou Z."/>
            <person name="Liu Y."/>
            <person name="Xu W."/>
            <person name="Pan J."/>
            <person name="Luo Z.H."/>
            <person name="Li M."/>
        </authorList>
    </citation>
    <scope>NUCLEOTIDE SEQUENCE [LARGE SCALE GENOMIC DNA]</scope>
    <source>
        <strain evidence="2">HyVt-523</strain>
    </source>
</reference>
<evidence type="ECO:0000259" key="1">
    <source>
        <dbReference type="Pfam" id="PF20258"/>
    </source>
</evidence>
<feature type="domain" description="tRNA-specific 2-thiouridylase MnmA-like C-terminal" evidence="1">
    <location>
        <begin position="7"/>
        <end position="75"/>
    </location>
</feature>
<gene>
    <name evidence="2" type="ORF">ENJ85_00460</name>
</gene>
<accession>A0A7C5SNX1</accession>
<dbReference type="Pfam" id="PF20258">
    <property type="entry name" value="tRNA_Me_trans_C"/>
    <property type="match status" value="1"/>
</dbReference>
<feature type="non-terminal residue" evidence="2">
    <location>
        <position position="1"/>
    </location>
</feature>
<organism evidence="2">
    <name type="scientific">Oceanithermus profundus</name>
    <dbReference type="NCBI Taxonomy" id="187137"/>
    <lineage>
        <taxon>Bacteria</taxon>
        <taxon>Thermotogati</taxon>
        <taxon>Deinococcota</taxon>
        <taxon>Deinococci</taxon>
        <taxon>Thermales</taxon>
        <taxon>Thermaceae</taxon>
        <taxon>Oceanithermus</taxon>
    </lineage>
</organism>
<dbReference type="InterPro" id="IPR046885">
    <property type="entry name" value="MnmA-like_C"/>
</dbReference>
<dbReference type="EMBL" id="DRNZ01000031">
    <property type="protein sequence ID" value="HHO57625.1"/>
    <property type="molecule type" value="Genomic_DNA"/>
</dbReference>
<comment type="caution">
    <text evidence="2">The sequence shown here is derived from an EMBL/GenBank/DDBJ whole genome shotgun (WGS) entry which is preliminary data.</text>
</comment>
<evidence type="ECO:0000313" key="2">
    <source>
        <dbReference type="EMBL" id="HHO57625.1"/>
    </source>
</evidence>
<dbReference type="Gene3D" id="2.40.30.10">
    <property type="entry name" value="Translation factors"/>
    <property type="match status" value="1"/>
</dbReference>
<proteinExistence type="predicted"/>
<sequence>LEAAGLNLLLDPDDLPERVEAMVRYRTRPVGARVLELEPGAGRFRLRFERPQFAVAPGQSVALYAGNRLLGGGFIERARENALARAG</sequence>
<name>A0A7C5SNX1_9DEIN</name>
<protein>
    <submittedName>
        <fullName evidence="2">tRNA 2-thiouridine(34) synthase MnmA</fullName>
    </submittedName>
</protein>
<dbReference type="Proteomes" id="UP000886105">
    <property type="component" value="Unassembled WGS sequence"/>
</dbReference>